<dbReference type="Pfam" id="PF01380">
    <property type="entry name" value="SIS"/>
    <property type="match status" value="1"/>
</dbReference>
<dbReference type="PANTHER" id="PTHR30514">
    <property type="entry name" value="GLUCOKINASE"/>
    <property type="match status" value="1"/>
</dbReference>
<dbReference type="InterPro" id="IPR036388">
    <property type="entry name" value="WH-like_DNA-bd_sf"/>
</dbReference>
<accession>A0ABR7EAI6</accession>
<feature type="domain" description="SIS" evidence="5">
    <location>
        <begin position="133"/>
        <end position="273"/>
    </location>
</feature>
<evidence type="ECO:0000256" key="1">
    <source>
        <dbReference type="ARBA" id="ARBA00023015"/>
    </source>
</evidence>
<dbReference type="CDD" id="cd05013">
    <property type="entry name" value="SIS_RpiR"/>
    <property type="match status" value="1"/>
</dbReference>
<dbReference type="Gene3D" id="1.10.10.10">
    <property type="entry name" value="Winged helix-like DNA-binding domain superfamily/Winged helix DNA-binding domain"/>
    <property type="match status" value="1"/>
</dbReference>
<reference evidence="6 7" key="1">
    <citation type="submission" date="2020-08" db="EMBL/GenBank/DDBJ databases">
        <title>Genome public.</title>
        <authorList>
            <person name="Liu C."/>
            <person name="Sun Q."/>
        </authorList>
    </citation>
    <scope>NUCLEOTIDE SEQUENCE [LARGE SCALE GENOMIC DNA]</scope>
    <source>
        <strain evidence="6 7">NSJ-35</strain>
    </source>
</reference>
<evidence type="ECO:0000313" key="6">
    <source>
        <dbReference type="EMBL" id="MBC5646784.1"/>
    </source>
</evidence>
<gene>
    <name evidence="6" type="ORF">H8S18_00290</name>
</gene>
<evidence type="ECO:0000256" key="3">
    <source>
        <dbReference type="ARBA" id="ARBA00023163"/>
    </source>
</evidence>
<dbReference type="InterPro" id="IPR035472">
    <property type="entry name" value="RpiR-like_SIS"/>
</dbReference>
<name>A0ABR7EAI6_9FIRM</name>
<protein>
    <submittedName>
        <fullName evidence="6">MurR/RpiR family transcriptional regulator</fullName>
    </submittedName>
</protein>
<dbReference type="InterPro" id="IPR009057">
    <property type="entry name" value="Homeodomain-like_sf"/>
</dbReference>
<evidence type="ECO:0000256" key="2">
    <source>
        <dbReference type="ARBA" id="ARBA00023125"/>
    </source>
</evidence>
<evidence type="ECO:0000259" key="5">
    <source>
        <dbReference type="PROSITE" id="PS51464"/>
    </source>
</evidence>
<dbReference type="RefSeq" id="WP_186856329.1">
    <property type="nucleotide sequence ID" value="NZ_JACOON010000001.1"/>
</dbReference>
<dbReference type="InterPro" id="IPR046348">
    <property type="entry name" value="SIS_dom_sf"/>
</dbReference>
<keyword evidence="1" id="KW-0805">Transcription regulation</keyword>
<dbReference type="EMBL" id="JACOON010000001">
    <property type="protein sequence ID" value="MBC5646784.1"/>
    <property type="molecule type" value="Genomic_DNA"/>
</dbReference>
<evidence type="ECO:0000313" key="7">
    <source>
        <dbReference type="Proteomes" id="UP000606889"/>
    </source>
</evidence>
<keyword evidence="3" id="KW-0804">Transcription</keyword>
<dbReference type="Gene3D" id="3.40.50.10490">
    <property type="entry name" value="Glucose-6-phosphate isomerase like protein, domain 1"/>
    <property type="match status" value="1"/>
</dbReference>
<dbReference type="PROSITE" id="PS51464">
    <property type="entry name" value="SIS"/>
    <property type="match status" value="1"/>
</dbReference>
<keyword evidence="7" id="KW-1185">Reference proteome</keyword>
<dbReference type="InterPro" id="IPR000281">
    <property type="entry name" value="HTH_RpiR"/>
</dbReference>
<dbReference type="InterPro" id="IPR047640">
    <property type="entry name" value="RpiR-like"/>
</dbReference>
<dbReference type="SUPFAM" id="SSF46689">
    <property type="entry name" value="Homeodomain-like"/>
    <property type="match status" value="1"/>
</dbReference>
<feature type="domain" description="HTH rpiR-type" evidence="4">
    <location>
        <begin position="13"/>
        <end position="89"/>
    </location>
</feature>
<proteinExistence type="predicted"/>
<dbReference type="Proteomes" id="UP000606889">
    <property type="component" value="Unassembled WGS sequence"/>
</dbReference>
<dbReference type="Pfam" id="PF01418">
    <property type="entry name" value="HTH_6"/>
    <property type="match status" value="1"/>
</dbReference>
<keyword evidence="2" id="KW-0238">DNA-binding</keyword>
<dbReference type="SUPFAM" id="SSF53697">
    <property type="entry name" value="SIS domain"/>
    <property type="match status" value="1"/>
</dbReference>
<dbReference type="PANTHER" id="PTHR30514:SF1">
    <property type="entry name" value="HTH-TYPE TRANSCRIPTIONAL REGULATOR HEXR-RELATED"/>
    <property type="match status" value="1"/>
</dbReference>
<dbReference type="InterPro" id="IPR001347">
    <property type="entry name" value="SIS_dom"/>
</dbReference>
<dbReference type="PROSITE" id="PS51071">
    <property type="entry name" value="HTH_RPIR"/>
    <property type="match status" value="1"/>
</dbReference>
<sequence length="290" mass="32026">MHISKKSLEMIPHDCVVRLFSIYDTLKSAERKAADLLIEDPEFVRTSSIAKVARRAQCSEPTFSRLAKKLEYTGFPELKHELGKANNERAFVFYDGIQKGDSTDEIIEKVFHSAAQGLEDTAKTLSGEKIERAVETLIGARTCLVYGVGDSSVVARAIQYKLAKLGIRIQFAEDVDFTATMAFHLGKSDVFFAVSHSGKSDPTLRMARRAKTNGAQVISITNFPASPLAKISDVVLLTAVFSELVYGENTSKRAAEMCVLEILAECMVLKGKTGMPPRITRKKTNKDEKI</sequence>
<organism evidence="6 7">
    <name type="scientific">Christensenella tenuis</name>
    <dbReference type="NCBI Taxonomy" id="2763033"/>
    <lineage>
        <taxon>Bacteria</taxon>
        <taxon>Bacillati</taxon>
        <taxon>Bacillota</taxon>
        <taxon>Clostridia</taxon>
        <taxon>Christensenellales</taxon>
        <taxon>Christensenellaceae</taxon>
        <taxon>Christensenella</taxon>
    </lineage>
</organism>
<comment type="caution">
    <text evidence="6">The sequence shown here is derived from an EMBL/GenBank/DDBJ whole genome shotgun (WGS) entry which is preliminary data.</text>
</comment>
<evidence type="ECO:0000259" key="4">
    <source>
        <dbReference type="PROSITE" id="PS51071"/>
    </source>
</evidence>